<sequence length="137" mass="15228">MTTHTVADHIRKTEHARLSALVQGNIEAASALHAPDFQLITPIGDTLSKAQYLGAIAAGQIKYLNWEPDSIDVRVAGTAAIIRYRSNLSVVFGGYKVPPAQYWHTDFYELRDHIWQVVWSQATEIRPVSSRGEVLTA</sequence>
<dbReference type="Pfam" id="PF14534">
    <property type="entry name" value="DUF4440"/>
    <property type="match status" value="1"/>
</dbReference>
<evidence type="ECO:0000313" key="3">
    <source>
        <dbReference type="Proteomes" id="UP000712570"/>
    </source>
</evidence>
<dbReference type="InterPro" id="IPR027843">
    <property type="entry name" value="DUF4440"/>
</dbReference>
<organism evidence="2 3">
    <name type="scientific">Iodobacter violaceini</name>
    <dbReference type="NCBI Taxonomy" id="3044271"/>
    <lineage>
        <taxon>Bacteria</taxon>
        <taxon>Pseudomonadati</taxon>
        <taxon>Pseudomonadota</taxon>
        <taxon>Betaproteobacteria</taxon>
        <taxon>Neisseriales</taxon>
        <taxon>Chitinibacteraceae</taxon>
        <taxon>Iodobacter</taxon>
    </lineage>
</organism>
<evidence type="ECO:0000259" key="1">
    <source>
        <dbReference type="Pfam" id="PF14534"/>
    </source>
</evidence>
<dbReference type="RefSeq" id="WP_166827958.1">
    <property type="nucleotide sequence ID" value="NZ_JAAOLX010000008.1"/>
</dbReference>
<gene>
    <name evidence="2" type="ORF">HA050_15345</name>
</gene>
<comment type="caution">
    <text evidence="2">The sequence shown here is derived from an EMBL/GenBank/DDBJ whole genome shotgun (WGS) entry which is preliminary data.</text>
</comment>
<evidence type="ECO:0000313" key="2">
    <source>
        <dbReference type="EMBL" id="NHQ87492.1"/>
    </source>
</evidence>
<dbReference type="Proteomes" id="UP000712570">
    <property type="component" value="Unassembled WGS sequence"/>
</dbReference>
<dbReference type="Gene3D" id="3.10.450.50">
    <property type="match status" value="1"/>
</dbReference>
<name>A0ABX0KZ24_9NEIS</name>
<dbReference type="InterPro" id="IPR032710">
    <property type="entry name" value="NTF2-like_dom_sf"/>
</dbReference>
<protein>
    <submittedName>
        <fullName evidence="2">Nuclear transport factor 2 family protein</fullName>
    </submittedName>
</protein>
<reference evidence="2 3" key="1">
    <citation type="submission" date="2020-03" db="EMBL/GenBank/DDBJ databases">
        <title>Draft genome sequence of environmentally isolated violet-colored cultures.</title>
        <authorList>
            <person name="Wilson H.S."/>
        </authorList>
    </citation>
    <scope>NUCLEOTIDE SEQUENCE [LARGE SCALE GENOMIC DNA]</scope>
    <source>
        <strain evidence="2 3">HSC-16F04</strain>
    </source>
</reference>
<proteinExistence type="predicted"/>
<accession>A0ABX0KZ24</accession>
<dbReference type="EMBL" id="JAAOLX010000008">
    <property type="protein sequence ID" value="NHQ87492.1"/>
    <property type="molecule type" value="Genomic_DNA"/>
</dbReference>
<feature type="domain" description="DUF4440" evidence="1">
    <location>
        <begin position="10"/>
        <end position="117"/>
    </location>
</feature>
<keyword evidence="3" id="KW-1185">Reference proteome</keyword>
<dbReference type="SUPFAM" id="SSF54427">
    <property type="entry name" value="NTF2-like"/>
    <property type="match status" value="1"/>
</dbReference>